<evidence type="ECO:0000313" key="1">
    <source>
        <dbReference type="EMBL" id="HCO69163.1"/>
    </source>
</evidence>
<sequence length="167" mass="19604">MREEDRIILERMVVMDSEKLTEQEWHKKQAIENFNLTWDLIDKKDRTAEDDLLMIHTAHASRFHWGVVGTPIEFARGEWQVSRVYSLLNMAESALYHGELSLKYCTDNAISGFDLAFGYEAVARAYMVARERDRMDEYMKLAREAADLIEDDQDRNYFLSELETIAL</sequence>
<dbReference type="AlphaFoldDB" id="A0A3D3TL24"/>
<organism evidence="1 2">
    <name type="scientific">Mesotoga infera</name>
    <dbReference type="NCBI Taxonomy" id="1236046"/>
    <lineage>
        <taxon>Bacteria</taxon>
        <taxon>Thermotogati</taxon>
        <taxon>Thermotogota</taxon>
        <taxon>Thermotogae</taxon>
        <taxon>Kosmotogales</taxon>
        <taxon>Kosmotogaceae</taxon>
        <taxon>Mesotoga</taxon>
    </lineage>
</organism>
<reference evidence="1 2" key="1">
    <citation type="journal article" date="2018" name="Nat. Biotechnol.">
        <title>A standardized bacterial taxonomy based on genome phylogeny substantially revises the tree of life.</title>
        <authorList>
            <person name="Parks D.H."/>
            <person name="Chuvochina M."/>
            <person name="Waite D.W."/>
            <person name="Rinke C."/>
            <person name="Skarshewski A."/>
            <person name="Chaumeil P.A."/>
            <person name="Hugenholtz P."/>
        </authorList>
    </citation>
    <scope>NUCLEOTIDE SEQUENCE [LARGE SCALE GENOMIC DNA]</scope>
    <source>
        <strain evidence="1">UBA9905</strain>
    </source>
</reference>
<gene>
    <name evidence="1" type="ORF">DIT26_01020</name>
</gene>
<dbReference type="EMBL" id="DQBS01000025">
    <property type="protein sequence ID" value="HCO69163.1"/>
    <property type="molecule type" value="Genomic_DNA"/>
</dbReference>
<comment type="caution">
    <text evidence="1">The sequence shown here is derived from an EMBL/GenBank/DDBJ whole genome shotgun (WGS) entry which is preliminary data.</text>
</comment>
<protein>
    <submittedName>
        <fullName evidence="1">Uncharacterized protein</fullName>
    </submittedName>
</protein>
<proteinExistence type="predicted"/>
<accession>A0A3D3TL24</accession>
<evidence type="ECO:0000313" key="2">
    <source>
        <dbReference type="Proteomes" id="UP000264215"/>
    </source>
</evidence>
<name>A0A3D3TL24_9BACT</name>
<dbReference type="Proteomes" id="UP000264215">
    <property type="component" value="Unassembled WGS sequence"/>
</dbReference>